<organism evidence="2 3">
    <name type="scientific">Psychrobacter faecalis</name>
    <dbReference type="NCBI Taxonomy" id="180588"/>
    <lineage>
        <taxon>Bacteria</taxon>
        <taxon>Pseudomonadati</taxon>
        <taxon>Pseudomonadota</taxon>
        <taxon>Gammaproteobacteria</taxon>
        <taxon>Moraxellales</taxon>
        <taxon>Moraxellaceae</taxon>
        <taxon>Psychrobacter</taxon>
    </lineage>
</organism>
<keyword evidence="3" id="KW-1185">Reference proteome</keyword>
<evidence type="ECO:0000313" key="2">
    <source>
        <dbReference type="EMBL" id="MDP4545638.1"/>
    </source>
</evidence>
<sequence>MTCTFEGCTNNKFAPHEECALHCVKSKYQDDRLKGVLSEFHDLLKVYIADLVDSKPLTASSNLQSALNSSSKAFILGSNINIGEKIREGDLNDEGLRDLIRKYNKSNEITISNIYFPYRDNRDNFDYFKLLNLFSGVHLIDCHFYIGNWQFEDVDFFFQDCIFYNWFDITPIKMLSKATNCLFSECEFKGKVIVSGIETDNIFEDSLFSGCKFKKLLRLENTVFKKEPFLEERGTTANIFISNLEISDCKFEEVFKLNNNTVDSFLIENTNLISGFQLTKTSFNIFKCIDVMIEGVFNASESHFSYAKFERVKFYDVADFEKAEFGKADITVIASYPVTAIFKFVTFMTASNFKKVNFYYGLDFEDVDLREQPNFLKSKINPYNTNRETFRIIKNSFDSRGNTLEANRFFVQEMKAFKLELKEEGSYWDRLVYNVNDLISEFGANYIRPIIILLASIFLYTCIDYLHKDYFSYQDYFISVRLEPFWIFLNSLAKNFLPFSRFLASKDGIEFISLLFYIWFAVLIWQTIVAVKRHTQR</sequence>
<dbReference type="Proteomes" id="UP001228171">
    <property type="component" value="Unassembled WGS sequence"/>
</dbReference>
<comment type="caution">
    <text evidence="2">The sequence shown here is derived from an EMBL/GenBank/DDBJ whole genome shotgun (WGS) entry which is preliminary data.</text>
</comment>
<dbReference type="EMBL" id="JAVAJI010000021">
    <property type="protein sequence ID" value="MDP4545638.1"/>
    <property type="molecule type" value="Genomic_DNA"/>
</dbReference>
<evidence type="ECO:0000256" key="1">
    <source>
        <dbReference type="SAM" id="Phobius"/>
    </source>
</evidence>
<dbReference type="Gene3D" id="2.160.20.80">
    <property type="entry name" value="E3 ubiquitin-protein ligase SopA"/>
    <property type="match status" value="1"/>
</dbReference>
<keyword evidence="1" id="KW-0812">Transmembrane</keyword>
<name>A0ABT9HIT0_9GAMM</name>
<keyword evidence="1" id="KW-0472">Membrane</keyword>
<evidence type="ECO:0000313" key="3">
    <source>
        <dbReference type="Proteomes" id="UP001228171"/>
    </source>
</evidence>
<keyword evidence="1" id="KW-1133">Transmembrane helix</keyword>
<evidence type="ECO:0008006" key="4">
    <source>
        <dbReference type="Google" id="ProtNLM"/>
    </source>
</evidence>
<proteinExistence type="predicted"/>
<feature type="transmembrane region" description="Helical" evidence="1">
    <location>
        <begin position="509"/>
        <end position="531"/>
    </location>
</feature>
<accession>A0ABT9HIT0</accession>
<reference evidence="2 3" key="1">
    <citation type="submission" date="2023-08" db="EMBL/GenBank/DDBJ databases">
        <authorList>
            <person name="Kumar R."/>
        </authorList>
    </citation>
    <scope>NUCLEOTIDE SEQUENCE [LARGE SCALE GENOMIC DNA]</scope>
    <source>
        <strain evidence="2 3">LUR13</strain>
    </source>
</reference>
<protein>
    <recommendedName>
        <fullName evidence="4">Pentapeptide repeat-containing protein</fullName>
    </recommendedName>
</protein>
<dbReference type="RefSeq" id="WP_305935950.1">
    <property type="nucleotide sequence ID" value="NZ_JAVAJI010000021.1"/>
</dbReference>
<gene>
    <name evidence="2" type="ORF">Q8P09_11185</name>
</gene>